<evidence type="ECO:0000313" key="2">
    <source>
        <dbReference type="Proteomes" id="UP000642284"/>
    </source>
</evidence>
<protein>
    <submittedName>
        <fullName evidence="1">Uncharacterized protein</fullName>
    </submittedName>
</protein>
<gene>
    <name evidence="1" type="ORF">H9Y04_06065</name>
</gene>
<dbReference type="Proteomes" id="UP000642284">
    <property type="component" value="Unassembled WGS sequence"/>
</dbReference>
<organism evidence="1 2">
    <name type="scientific">Streptomyces polyasparticus</name>
    <dbReference type="NCBI Taxonomy" id="2767826"/>
    <lineage>
        <taxon>Bacteria</taxon>
        <taxon>Bacillati</taxon>
        <taxon>Actinomycetota</taxon>
        <taxon>Actinomycetes</taxon>
        <taxon>Kitasatosporales</taxon>
        <taxon>Streptomycetaceae</taxon>
        <taxon>Streptomyces</taxon>
    </lineage>
</organism>
<accession>A0ABR7SB79</accession>
<keyword evidence="2" id="KW-1185">Reference proteome</keyword>
<proteinExistence type="predicted"/>
<comment type="caution">
    <text evidence="1">The sequence shown here is derived from an EMBL/GenBank/DDBJ whole genome shotgun (WGS) entry which is preliminary data.</text>
</comment>
<evidence type="ECO:0000313" key="1">
    <source>
        <dbReference type="EMBL" id="MBC9712134.1"/>
    </source>
</evidence>
<dbReference type="RefSeq" id="WP_187812616.1">
    <property type="nucleotide sequence ID" value="NZ_JACTVJ010000004.1"/>
</dbReference>
<name>A0ABR7SB79_9ACTN</name>
<reference evidence="1 2" key="1">
    <citation type="submission" date="2020-08" db="EMBL/GenBank/DDBJ databases">
        <title>Genemic of Streptomyces polyaspartic.</title>
        <authorList>
            <person name="Liu W."/>
        </authorList>
    </citation>
    <scope>NUCLEOTIDE SEQUENCE [LARGE SCALE GENOMIC DNA]</scope>
    <source>
        <strain evidence="1 2">TRM66268-LWL</strain>
    </source>
</reference>
<sequence>MPREILIASVESRGLGFGMPDAVPPFSAMQIAAVESRGDGMGIFVVRCVNGTVRERQVFGVASAATVTVSVDWIDRYGRRVDVFDAPHVAMVQLSGDAVGALERGSILAASPPHG</sequence>
<dbReference type="EMBL" id="JACTVJ010000004">
    <property type="protein sequence ID" value="MBC9712134.1"/>
    <property type="molecule type" value="Genomic_DNA"/>
</dbReference>